<dbReference type="RefSeq" id="WP_320501940.1">
    <property type="nucleotide sequence ID" value="NZ_JAXCLX010000003.1"/>
</dbReference>
<protein>
    <recommendedName>
        <fullName evidence="3 11">Aspartyl/glutamyl-tRNA(Asn/Gln) amidotransferase subunit B</fullName>
        <shortName evidence="11">Asp/Glu-ADT subunit B</shortName>
        <ecNumber evidence="11">6.3.5.-</ecNumber>
    </recommendedName>
</protein>
<name>A0ABU5E3T2_9PROT</name>
<dbReference type="NCBIfam" id="TIGR00133">
    <property type="entry name" value="gatB"/>
    <property type="match status" value="1"/>
</dbReference>
<dbReference type="InterPro" id="IPR006075">
    <property type="entry name" value="Asn/Gln-tRNA_Trfase_suB/E_cat"/>
</dbReference>
<gene>
    <name evidence="11 13" type="primary">gatB</name>
    <name evidence="13" type="ORF">SMD31_16115</name>
</gene>
<dbReference type="InterPro" id="IPR023168">
    <property type="entry name" value="GatB_Yqey_C_2"/>
</dbReference>
<dbReference type="SUPFAM" id="SSF89095">
    <property type="entry name" value="GatB/YqeY motif"/>
    <property type="match status" value="1"/>
</dbReference>
<dbReference type="PANTHER" id="PTHR11659">
    <property type="entry name" value="GLUTAMYL-TRNA GLN AMIDOTRANSFERASE SUBUNIT B MITOCHONDRIAL AND PROKARYOTIC PET112-RELATED"/>
    <property type="match status" value="1"/>
</dbReference>
<dbReference type="Gene3D" id="1.10.150.380">
    <property type="entry name" value="GatB domain, N-terminal subdomain"/>
    <property type="match status" value="1"/>
</dbReference>
<evidence type="ECO:0000256" key="11">
    <source>
        <dbReference type="HAMAP-Rule" id="MF_00121"/>
    </source>
</evidence>
<dbReference type="InterPro" id="IPR014746">
    <property type="entry name" value="Gln_synth/guanido_kin_cat_dom"/>
</dbReference>
<dbReference type="SUPFAM" id="SSF55931">
    <property type="entry name" value="Glutamine synthetase/guanido kinase"/>
    <property type="match status" value="1"/>
</dbReference>
<dbReference type="Pfam" id="PF02637">
    <property type="entry name" value="GatB_Yqey"/>
    <property type="match status" value="1"/>
</dbReference>
<dbReference type="NCBIfam" id="NF004015">
    <property type="entry name" value="PRK05477.1-5"/>
    <property type="match status" value="1"/>
</dbReference>
<evidence type="ECO:0000259" key="12">
    <source>
        <dbReference type="SMART" id="SM00845"/>
    </source>
</evidence>
<dbReference type="InterPro" id="IPR018027">
    <property type="entry name" value="Asn/Gln_amidotransferase"/>
</dbReference>
<evidence type="ECO:0000256" key="2">
    <source>
        <dbReference type="ARBA" id="ARBA00011123"/>
    </source>
</evidence>
<evidence type="ECO:0000256" key="10">
    <source>
        <dbReference type="ARBA" id="ARBA00047913"/>
    </source>
</evidence>
<organism evidence="13 14">
    <name type="scientific">Dongia rigui</name>
    <dbReference type="NCBI Taxonomy" id="940149"/>
    <lineage>
        <taxon>Bacteria</taxon>
        <taxon>Pseudomonadati</taxon>
        <taxon>Pseudomonadota</taxon>
        <taxon>Alphaproteobacteria</taxon>
        <taxon>Rhodospirillales</taxon>
        <taxon>Dongiaceae</taxon>
        <taxon>Dongia</taxon>
    </lineage>
</organism>
<dbReference type="Gene3D" id="1.10.10.410">
    <property type="match status" value="1"/>
</dbReference>
<dbReference type="InterPro" id="IPR017959">
    <property type="entry name" value="Asn/Gln-tRNA_amidoTrfase_suB/E"/>
</dbReference>
<comment type="function">
    <text evidence="8 11">Allows the formation of correctly charged Asn-tRNA(Asn) or Gln-tRNA(Gln) through the transamidation of misacylated Asp-tRNA(Asn) or Glu-tRNA(Gln) in organisms which lack either or both of asparaginyl-tRNA or glutaminyl-tRNA synthetases. The reaction takes place in the presence of glutamine and ATP through an activated phospho-Asp-tRNA(Asn) or phospho-Glu-tRNA(Gln).</text>
</comment>
<comment type="subunit">
    <text evidence="2 11">Heterotrimer of A, B and C subunits.</text>
</comment>
<comment type="caution">
    <text evidence="13">The sequence shown here is derived from an EMBL/GenBank/DDBJ whole genome shotgun (WGS) entry which is preliminary data.</text>
</comment>
<comment type="catalytic activity">
    <reaction evidence="10 11">
        <text>L-glutamyl-tRNA(Gln) + L-glutamine + ATP + H2O = L-glutaminyl-tRNA(Gln) + L-glutamate + ADP + phosphate + H(+)</text>
        <dbReference type="Rhea" id="RHEA:17521"/>
        <dbReference type="Rhea" id="RHEA-COMP:9681"/>
        <dbReference type="Rhea" id="RHEA-COMP:9684"/>
        <dbReference type="ChEBI" id="CHEBI:15377"/>
        <dbReference type="ChEBI" id="CHEBI:15378"/>
        <dbReference type="ChEBI" id="CHEBI:29985"/>
        <dbReference type="ChEBI" id="CHEBI:30616"/>
        <dbReference type="ChEBI" id="CHEBI:43474"/>
        <dbReference type="ChEBI" id="CHEBI:58359"/>
        <dbReference type="ChEBI" id="CHEBI:78520"/>
        <dbReference type="ChEBI" id="CHEBI:78521"/>
        <dbReference type="ChEBI" id="CHEBI:456216"/>
    </reaction>
</comment>
<dbReference type="EC" id="6.3.5.-" evidence="11"/>
<evidence type="ECO:0000256" key="3">
    <source>
        <dbReference type="ARBA" id="ARBA00016923"/>
    </source>
</evidence>
<dbReference type="Pfam" id="PF02934">
    <property type="entry name" value="GatB_N"/>
    <property type="match status" value="1"/>
</dbReference>
<feature type="domain" description="Asn/Gln amidotransferase" evidence="12">
    <location>
        <begin position="343"/>
        <end position="489"/>
    </location>
</feature>
<evidence type="ECO:0000256" key="9">
    <source>
        <dbReference type="ARBA" id="ARBA00047380"/>
    </source>
</evidence>
<dbReference type="PROSITE" id="PS01234">
    <property type="entry name" value="GATB"/>
    <property type="match status" value="1"/>
</dbReference>
<dbReference type="InterPro" id="IPR042114">
    <property type="entry name" value="GatB_C_1"/>
</dbReference>
<keyword evidence="5 11" id="KW-0547">Nucleotide-binding</keyword>
<reference evidence="13 14" key="1">
    <citation type="journal article" date="2013" name="Antonie Van Leeuwenhoek">
        <title>Dongia rigui sp. nov., isolated from freshwater of a large wetland in Korea.</title>
        <authorList>
            <person name="Baik K.S."/>
            <person name="Hwang Y.M."/>
            <person name="Choi J.S."/>
            <person name="Kwon J."/>
            <person name="Seong C.N."/>
        </authorList>
    </citation>
    <scope>NUCLEOTIDE SEQUENCE [LARGE SCALE GENOMIC DNA]</scope>
    <source>
        <strain evidence="13 14">04SU4-P</strain>
    </source>
</reference>
<sequence>MTDTMINEKNLIEGRTGKWEVVLGLEVHAQVTSHSKLFSGAATDFGAEPNTQVSLVDAGFPGMLPVINQICVEQAVKTGLGLKAQINLTSVFDRKNYFYADLPNGYQISQFLQPIVGKGTIVLDLAEGEHREVGITRLHLEQDAGKSLHDQHPSKTYVDLNRAGVALMEIVSEPDMRSSEEAAAYLKKLRSILRYLGTCDGNMDEGSMRCDVNVSVRKVGGPLGTRCEIKNVNSIRYVAAAIEHEARRQIEVIEEGGSIRQETRLWDPGKGMTRAMRSKEQAHDYRYFPDPDLLPLKLDAAWVESLKAGLPELPDAKRARFVKDLGLSDYDAGVLVSEKESADFYELAAKGHDPKLTANWLTSELFGRLNAVGKSITESPVSAKALGELVGLIEDNTISGRIAKDVFTEMFETGKSAAAIVDEKGLRQVLDTGAIDAEIDKIMAANADKVAEYRGGKDKLFGFFVGQVMRAMGGKANPAMLNERLKSKLAG</sequence>
<comment type="catalytic activity">
    <reaction evidence="9 11">
        <text>L-aspartyl-tRNA(Asn) + L-glutamine + ATP + H2O = L-asparaginyl-tRNA(Asn) + L-glutamate + ADP + phosphate + 2 H(+)</text>
        <dbReference type="Rhea" id="RHEA:14513"/>
        <dbReference type="Rhea" id="RHEA-COMP:9674"/>
        <dbReference type="Rhea" id="RHEA-COMP:9677"/>
        <dbReference type="ChEBI" id="CHEBI:15377"/>
        <dbReference type="ChEBI" id="CHEBI:15378"/>
        <dbReference type="ChEBI" id="CHEBI:29985"/>
        <dbReference type="ChEBI" id="CHEBI:30616"/>
        <dbReference type="ChEBI" id="CHEBI:43474"/>
        <dbReference type="ChEBI" id="CHEBI:58359"/>
        <dbReference type="ChEBI" id="CHEBI:78515"/>
        <dbReference type="ChEBI" id="CHEBI:78516"/>
        <dbReference type="ChEBI" id="CHEBI:456216"/>
    </reaction>
</comment>
<evidence type="ECO:0000313" key="13">
    <source>
        <dbReference type="EMBL" id="MDY0873466.1"/>
    </source>
</evidence>
<dbReference type="Proteomes" id="UP001271769">
    <property type="component" value="Unassembled WGS sequence"/>
</dbReference>
<evidence type="ECO:0000256" key="8">
    <source>
        <dbReference type="ARBA" id="ARBA00024799"/>
    </source>
</evidence>
<dbReference type="InterPro" id="IPR004413">
    <property type="entry name" value="GatB"/>
</dbReference>
<evidence type="ECO:0000256" key="5">
    <source>
        <dbReference type="ARBA" id="ARBA00022741"/>
    </source>
</evidence>
<evidence type="ECO:0000256" key="7">
    <source>
        <dbReference type="ARBA" id="ARBA00022917"/>
    </source>
</evidence>
<dbReference type="EMBL" id="JAXCLX010000003">
    <property type="protein sequence ID" value="MDY0873466.1"/>
    <property type="molecule type" value="Genomic_DNA"/>
</dbReference>
<evidence type="ECO:0000256" key="1">
    <source>
        <dbReference type="ARBA" id="ARBA00005306"/>
    </source>
</evidence>
<proteinExistence type="inferred from homology"/>
<dbReference type="InterPro" id="IPR017958">
    <property type="entry name" value="Gln-tRNA_amidoTrfase_suB_CS"/>
</dbReference>
<keyword evidence="6 11" id="KW-0067">ATP-binding</keyword>
<keyword evidence="14" id="KW-1185">Reference proteome</keyword>
<keyword evidence="4 11" id="KW-0436">Ligase</keyword>
<comment type="similarity">
    <text evidence="1 11">Belongs to the GatB/GatE family. GatB subfamily.</text>
</comment>
<dbReference type="SMART" id="SM00845">
    <property type="entry name" value="GatB_Yqey"/>
    <property type="match status" value="1"/>
</dbReference>
<dbReference type="HAMAP" id="MF_00121">
    <property type="entry name" value="GatB"/>
    <property type="match status" value="1"/>
</dbReference>
<evidence type="ECO:0000313" key="14">
    <source>
        <dbReference type="Proteomes" id="UP001271769"/>
    </source>
</evidence>
<accession>A0ABU5E3T2</accession>
<keyword evidence="7 11" id="KW-0648">Protein biosynthesis</keyword>
<evidence type="ECO:0000256" key="6">
    <source>
        <dbReference type="ARBA" id="ARBA00022840"/>
    </source>
</evidence>
<evidence type="ECO:0000256" key="4">
    <source>
        <dbReference type="ARBA" id="ARBA00022598"/>
    </source>
</evidence>
<dbReference type="InterPro" id="IPR003789">
    <property type="entry name" value="Asn/Gln_tRNA_amidoTrase-B-like"/>
</dbReference>
<dbReference type="PANTHER" id="PTHR11659:SF0">
    <property type="entry name" value="GLUTAMYL-TRNA(GLN) AMIDOTRANSFERASE SUBUNIT B, MITOCHONDRIAL"/>
    <property type="match status" value="1"/>
</dbReference>
<dbReference type="NCBIfam" id="NF004014">
    <property type="entry name" value="PRK05477.1-4"/>
    <property type="match status" value="1"/>
</dbReference>
<dbReference type="NCBIfam" id="NF004012">
    <property type="entry name" value="PRK05477.1-2"/>
    <property type="match status" value="1"/>
</dbReference>